<dbReference type="SUPFAM" id="SSF52540">
    <property type="entry name" value="P-loop containing nucleoside triphosphate hydrolases"/>
    <property type="match status" value="2"/>
</dbReference>
<dbReference type="InterPro" id="IPR000157">
    <property type="entry name" value="TIR_dom"/>
</dbReference>
<evidence type="ECO:0000259" key="3">
    <source>
        <dbReference type="Pfam" id="PF25000"/>
    </source>
</evidence>
<dbReference type="EMBL" id="PVZG01000006">
    <property type="protein sequence ID" value="PRY29301.1"/>
    <property type="molecule type" value="Genomic_DNA"/>
</dbReference>
<keyword evidence="5" id="KW-1185">Reference proteome</keyword>
<gene>
    <name evidence="4" type="ORF">CLV70_10618</name>
</gene>
<dbReference type="RefSeq" id="WP_146164061.1">
    <property type="nucleotide sequence ID" value="NZ_PVZG01000006.1"/>
</dbReference>
<dbReference type="Gene3D" id="3.40.50.300">
    <property type="entry name" value="P-loop containing nucleotide triphosphate hydrolases"/>
    <property type="match status" value="2"/>
</dbReference>
<dbReference type="InterPro" id="IPR002182">
    <property type="entry name" value="NB-ARC"/>
</dbReference>
<evidence type="ECO:0000259" key="2">
    <source>
        <dbReference type="Pfam" id="PF13676"/>
    </source>
</evidence>
<feature type="domain" description="NB-ARC" evidence="1">
    <location>
        <begin position="494"/>
        <end position="650"/>
    </location>
</feature>
<dbReference type="Pfam" id="PF25000">
    <property type="entry name" value="DUF7779"/>
    <property type="match status" value="1"/>
</dbReference>
<evidence type="ECO:0000313" key="4">
    <source>
        <dbReference type="EMBL" id="PRY29301.1"/>
    </source>
</evidence>
<dbReference type="Gene3D" id="1.25.40.10">
    <property type="entry name" value="Tetratricopeptide repeat domain"/>
    <property type="match status" value="2"/>
</dbReference>
<dbReference type="GO" id="GO:0007165">
    <property type="term" value="P:signal transduction"/>
    <property type="evidence" value="ECO:0007669"/>
    <property type="project" value="InterPro"/>
</dbReference>
<evidence type="ECO:0000313" key="5">
    <source>
        <dbReference type="Proteomes" id="UP000239209"/>
    </source>
</evidence>
<dbReference type="InterPro" id="IPR035897">
    <property type="entry name" value="Toll_tir_struct_dom_sf"/>
</dbReference>
<comment type="caution">
    <text evidence="4">The sequence shown here is derived from an EMBL/GenBank/DDBJ whole genome shotgun (WGS) entry which is preliminary data.</text>
</comment>
<dbReference type="Pfam" id="PF00931">
    <property type="entry name" value="NB-ARC"/>
    <property type="match status" value="1"/>
</dbReference>
<accession>A0A2T0S794</accession>
<dbReference type="InterPro" id="IPR011990">
    <property type="entry name" value="TPR-like_helical_dom_sf"/>
</dbReference>
<evidence type="ECO:0000259" key="1">
    <source>
        <dbReference type="Pfam" id="PF00931"/>
    </source>
</evidence>
<dbReference type="Pfam" id="PF13424">
    <property type="entry name" value="TPR_12"/>
    <property type="match status" value="3"/>
</dbReference>
<dbReference type="OrthoDB" id="580767at2"/>
<dbReference type="Proteomes" id="UP000239209">
    <property type="component" value="Unassembled WGS sequence"/>
</dbReference>
<dbReference type="PANTHER" id="PTHR46082:SF6">
    <property type="entry name" value="AAA+ ATPASE DOMAIN-CONTAINING PROTEIN-RELATED"/>
    <property type="match status" value="1"/>
</dbReference>
<dbReference type="InterPro" id="IPR027417">
    <property type="entry name" value="P-loop_NTPase"/>
</dbReference>
<dbReference type="InterPro" id="IPR056681">
    <property type="entry name" value="DUF7779"/>
</dbReference>
<reference evidence="4 5" key="1">
    <citation type="submission" date="2018-03" db="EMBL/GenBank/DDBJ databases">
        <title>Genomic Encyclopedia of Archaeal and Bacterial Type Strains, Phase II (KMG-II): from individual species to whole genera.</title>
        <authorList>
            <person name="Goeker M."/>
        </authorList>
    </citation>
    <scope>NUCLEOTIDE SEQUENCE [LARGE SCALE GENOMIC DNA]</scope>
    <source>
        <strain evidence="4 5">DSM 45348</strain>
    </source>
</reference>
<dbReference type="GO" id="GO:0043531">
    <property type="term" value="F:ADP binding"/>
    <property type="evidence" value="ECO:0007669"/>
    <property type="project" value="InterPro"/>
</dbReference>
<dbReference type="SUPFAM" id="SSF52200">
    <property type="entry name" value="Toll/Interleukin receptor TIR domain"/>
    <property type="match status" value="1"/>
</dbReference>
<name>A0A2T0S794_9ACTN</name>
<dbReference type="NCBIfam" id="NF040586">
    <property type="entry name" value="FxSxx_TPR"/>
    <property type="match status" value="1"/>
</dbReference>
<feature type="domain" description="DUF7779" evidence="3">
    <location>
        <begin position="723"/>
        <end position="811"/>
    </location>
</feature>
<dbReference type="Pfam" id="PF13374">
    <property type="entry name" value="TPR_10"/>
    <property type="match status" value="2"/>
</dbReference>
<dbReference type="SUPFAM" id="SSF48452">
    <property type="entry name" value="TPR-like"/>
    <property type="match status" value="3"/>
</dbReference>
<feature type="domain" description="TIR" evidence="2">
    <location>
        <begin position="332"/>
        <end position="450"/>
    </location>
</feature>
<dbReference type="InterPro" id="IPR053137">
    <property type="entry name" value="NLR-like"/>
</dbReference>
<sequence length="1297" mass="143495">MSNGRIVTFYSYKGGTGRTMGVANTAWLLAANGFRVLVVDWDLESPGLHRYFHPFLLDKQLTSSPGIIDMIRDYASAAMEPGHADTVGWIDEHAAVLDYAVSLEWQFPEGAGIDLLPAGQQDRSYARKVSTFDWSSFWDRLGGGLFIDALAENMRAHYDYILIDSRTGLSDSAGICTVQLPDTIVNCFTLSTQSIDGAVSVARSVSAQRDRRPVRVLPVPMRVENAEALKLEAGRDYARQEFQPFLASIGESVDRYWGEVEIPYKPFFAYEEILAPFAERPMVESSLLAAYERLASWITDGAVHELPPMDDGIRRDWLVEFERRRPISVSDVLISYAPVDRMWAEWMAAELASAGLRSTLSDVDFVLPDGTDGLGDRGTTGTRFALVLLSKDYVASRNALPTWRQIARAGSGNRAPLVPVRIDGTRLDAPYLDRPPVDLTSAAPERARELLLAAVGAEPGGGQSRRIGPRFPGSLPPVWNVQQRNADFTGRGIMLEQLRDRLSASITAVVPQALFGLGGVGKTQLALEYAHRFAANYDCVWWISAEQPHMIRSSLAELGRALHLEGGDNLDEAVRIVLDALRQGRPYQRWLIVFDNVDRPEDVRDFIPQGAGHVLLTSRNQAWNQEAQAVQLGVFTRSESVALLVRRVAQLELADAEQVADKLGDLPLAIEQAGAWLTTTLMPVSQYLELLDTQLMRMLDENPPLGYEKTTAATWLLSLDRLRHTRPAAAKLLEVCAFFAPEPISTKIVYSSRFTQVLLPYDAALRDPILQGQLLREIGRYALATVDNAQRGIQIHRLVQAVIRNSLSEEEQRTNREDVQLILASYERGSPDNPENWPTYALLWPHLRASGALESGDPAVRQLVTDVARYLEQRGDYSSSRELAQSTLELWRARFGEDTATHLLSFYLGNALRWQAQYEESYRLNRHALQSLTDSVGPMHPYTVMVAGSVGADLRALGRYREALDISTDALDRAREVFGESDDRTLNAAMNLAVSLRLVGNFAAATDLDEQVVTARQRYFGADYPRTLQATDNLAHDLRAQGQFARSRELLESTVARYREVLGSSASLTLRTAKSLAATLRKTGEFAAAHALTNDTLRRYRETVGIEHPEALSCLMNRACEESALGDHAGARATAQQAVSGFQRVYAPNHPFVLAGINNLAVFTRLAGAVAEARALTEEVRSGFRSTLGDHHPYTLSSEVNLANDMYEAGEYEAALRQDEETWAALVRVLGNDNPDTLAAAANLAISRRTTGATTGFEELKGDTVRRARIVLGDKHPNVIAMSQGRRLNCDISPPPI</sequence>
<dbReference type="PANTHER" id="PTHR46082">
    <property type="entry name" value="ATP/GTP-BINDING PROTEIN-RELATED"/>
    <property type="match status" value="1"/>
</dbReference>
<proteinExistence type="predicted"/>
<dbReference type="Gene3D" id="3.40.50.10140">
    <property type="entry name" value="Toll/interleukin-1 receptor homology (TIR) domain"/>
    <property type="match status" value="1"/>
</dbReference>
<dbReference type="NCBIfam" id="NF047398">
    <property type="entry name" value="AAA_KGGVGR"/>
    <property type="match status" value="1"/>
</dbReference>
<protein>
    <submittedName>
        <fullName evidence="4">Mrp family chromosome partitioning ATPase</fullName>
    </submittedName>
</protein>
<organism evidence="4 5">
    <name type="scientific">Pseudosporangium ferrugineum</name>
    <dbReference type="NCBI Taxonomy" id="439699"/>
    <lineage>
        <taxon>Bacteria</taxon>
        <taxon>Bacillati</taxon>
        <taxon>Actinomycetota</taxon>
        <taxon>Actinomycetes</taxon>
        <taxon>Micromonosporales</taxon>
        <taxon>Micromonosporaceae</taxon>
        <taxon>Pseudosporangium</taxon>
    </lineage>
</organism>
<dbReference type="Pfam" id="PF13676">
    <property type="entry name" value="TIR_2"/>
    <property type="match status" value="1"/>
</dbReference>